<dbReference type="EMBL" id="JAEPRD010000262">
    <property type="protein sequence ID" value="KAG2192888.1"/>
    <property type="molecule type" value="Genomic_DNA"/>
</dbReference>
<dbReference type="Gene3D" id="3.40.50.720">
    <property type="entry name" value="NAD(P)-binding Rossmann-like Domain"/>
    <property type="match status" value="1"/>
</dbReference>
<reference evidence="4" key="1">
    <citation type="submission" date="2020-12" db="EMBL/GenBank/DDBJ databases">
        <title>Metabolic potential, ecology and presence of endohyphal bacteria is reflected in genomic diversity of Mucoromycotina.</title>
        <authorList>
            <person name="Muszewska A."/>
            <person name="Okrasinska A."/>
            <person name="Steczkiewicz K."/>
            <person name="Drgas O."/>
            <person name="Orlowska M."/>
            <person name="Perlinska-Lenart U."/>
            <person name="Aleksandrzak-Piekarczyk T."/>
            <person name="Szatraj K."/>
            <person name="Zielenkiewicz U."/>
            <person name="Pilsyk S."/>
            <person name="Malc E."/>
            <person name="Mieczkowski P."/>
            <person name="Kruszewska J.S."/>
            <person name="Biernat P."/>
            <person name="Pawlowska J."/>
        </authorList>
    </citation>
    <scope>NUCLEOTIDE SEQUENCE</scope>
    <source>
        <strain evidence="4">WA0000017839</strain>
    </source>
</reference>
<dbReference type="GO" id="GO:0006730">
    <property type="term" value="P:one-carbon metabolic process"/>
    <property type="evidence" value="ECO:0007669"/>
    <property type="project" value="UniProtKB-KW"/>
</dbReference>
<dbReference type="PRINTS" id="PR00085">
    <property type="entry name" value="THFDHDRGNASE"/>
</dbReference>
<keyword evidence="1" id="KW-0554">One-carbon metabolism</keyword>
<evidence type="ECO:0000259" key="3">
    <source>
        <dbReference type="Pfam" id="PF02882"/>
    </source>
</evidence>
<dbReference type="OrthoDB" id="41403at2759"/>
<dbReference type="GO" id="GO:0005829">
    <property type="term" value="C:cytosol"/>
    <property type="evidence" value="ECO:0007669"/>
    <property type="project" value="TreeGrafter"/>
</dbReference>
<evidence type="ECO:0000313" key="5">
    <source>
        <dbReference type="Proteomes" id="UP000603453"/>
    </source>
</evidence>
<organism evidence="4 5">
    <name type="scientific">Mucor saturninus</name>
    <dbReference type="NCBI Taxonomy" id="64648"/>
    <lineage>
        <taxon>Eukaryota</taxon>
        <taxon>Fungi</taxon>
        <taxon>Fungi incertae sedis</taxon>
        <taxon>Mucoromycota</taxon>
        <taxon>Mucoromycotina</taxon>
        <taxon>Mucoromycetes</taxon>
        <taxon>Mucorales</taxon>
        <taxon>Mucorineae</taxon>
        <taxon>Mucoraceae</taxon>
        <taxon>Mucor</taxon>
    </lineage>
</organism>
<dbReference type="GO" id="GO:0009113">
    <property type="term" value="P:purine nucleobase biosynthetic process"/>
    <property type="evidence" value="ECO:0007669"/>
    <property type="project" value="TreeGrafter"/>
</dbReference>
<name>A0A8H7QI43_9FUNG</name>
<dbReference type="InterPro" id="IPR020630">
    <property type="entry name" value="THF_DH/CycHdrlase_cat_dom"/>
</dbReference>
<dbReference type="InterPro" id="IPR000672">
    <property type="entry name" value="THF_DH/CycHdrlase"/>
</dbReference>
<dbReference type="AlphaFoldDB" id="A0A8H7QI43"/>
<dbReference type="InterPro" id="IPR046346">
    <property type="entry name" value="Aminoacid_DH-like_N_sf"/>
</dbReference>
<dbReference type="PANTHER" id="PTHR48099:SF3">
    <property type="entry name" value="METHYLENETETRAHYDROFOLATE DEHYDROGENASE [NAD(+)]"/>
    <property type="match status" value="1"/>
</dbReference>
<dbReference type="Pfam" id="PF00763">
    <property type="entry name" value="THF_DHG_CYH"/>
    <property type="match status" value="1"/>
</dbReference>
<dbReference type="InterPro" id="IPR036291">
    <property type="entry name" value="NAD(P)-bd_dom_sf"/>
</dbReference>
<gene>
    <name evidence="4" type="ORF">INT47_012519</name>
</gene>
<evidence type="ECO:0000256" key="1">
    <source>
        <dbReference type="ARBA" id="ARBA00022563"/>
    </source>
</evidence>
<dbReference type="Pfam" id="PF02882">
    <property type="entry name" value="THF_DHG_CYH_C"/>
    <property type="match status" value="1"/>
</dbReference>
<dbReference type="GO" id="GO:0004488">
    <property type="term" value="F:methylenetetrahydrofolate dehydrogenase (NADP+) activity"/>
    <property type="evidence" value="ECO:0007669"/>
    <property type="project" value="InterPro"/>
</dbReference>
<protein>
    <recommendedName>
        <fullName evidence="6">Methylenetetrahydrofolate dehydrogenase</fullName>
    </recommendedName>
</protein>
<accession>A0A8H7QI43</accession>
<keyword evidence="5" id="KW-1185">Reference proteome</keyword>
<feature type="domain" description="Tetrahydrofolate dehydrogenase/cyclohydrolase NAD(P)-binding" evidence="3">
    <location>
        <begin position="129"/>
        <end position="283"/>
    </location>
</feature>
<evidence type="ECO:0008006" key="6">
    <source>
        <dbReference type="Google" id="ProtNLM"/>
    </source>
</evidence>
<evidence type="ECO:0000259" key="2">
    <source>
        <dbReference type="Pfam" id="PF00763"/>
    </source>
</evidence>
<feature type="domain" description="Tetrahydrofolate dehydrogenase/cyclohydrolase catalytic" evidence="2">
    <location>
        <begin position="10"/>
        <end position="114"/>
    </location>
</feature>
<dbReference type="Gene3D" id="3.40.50.10860">
    <property type="entry name" value="Leucine Dehydrogenase, chain A, domain 1"/>
    <property type="match status" value="1"/>
</dbReference>
<evidence type="ECO:0000313" key="4">
    <source>
        <dbReference type="EMBL" id="KAG2192888.1"/>
    </source>
</evidence>
<dbReference type="PANTHER" id="PTHR48099">
    <property type="entry name" value="C-1-TETRAHYDROFOLATE SYNTHASE, CYTOPLASMIC-RELATED"/>
    <property type="match status" value="1"/>
</dbReference>
<comment type="caution">
    <text evidence="4">The sequence shown here is derived from an EMBL/GenBank/DDBJ whole genome shotgun (WGS) entry which is preliminary data.</text>
</comment>
<proteinExistence type="predicted"/>
<dbReference type="SUPFAM" id="SSF51735">
    <property type="entry name" value="NAD(P)-binding Rossmann-fold domains"/>
    <property type="match status" value="1"/>
</dbReference>
<sequence>MNACKTVLASTVSKHFRNRIKREISERNIRPKLVGFLANEDPASKKYAEQTAKTLKETGFDFNLIKVDKGQLESSIQRANLDSDVNGIMVYYPVFGDQIDTKLKNTVDSFKDIEGLCHVSAKKERNTVPCTPLAVIKILEFIGAYKSDLLHGQRLKDHTVTIINRSEIAGQPLAALLANDGATVYSVDEHSVQVLTKTHKQEDTELKIFQVLPKSDIVITGVPAPKYKLPTELLKPGVIAINFSTFANFEPDVVSKASYFVPSVGKMTVAMLEKNLLTLYNHQNPHHTRP</sequence>
<dbReference type="Proteomes" id="UP000603453">
    <property type="component" value="Unassembled WGS sequence"/>
</dbReference>
<dbReference type="GO" id="GO:0004487">
    <property type="term" value="F:methylenetetrahydrofolate dehydrogenase (NAD+) activity"/>
    <property type="evidence" value="ECO:0007669"/>
    <property type="project" value="TreeGrafter"/>
</dbReference>
<dbReference type="SUPFAM" id="SSF53223">
    <property type="entry name" value="Aminoacid dehydrogenase-like, N-terminal domain"/>
    <property type="match status" value="1"/>
</dbReference>
<dbReference type="InterPro" id="IPR020631">
    <property type="entry name" value="THF_DH/CycHdrlase_NAD-bd_dom"/>
</dbReference>